<keyword evidence="4" id="KW-1185">Reference proteome</keyword>
<dbReference type="Proteomes" id="UP000298774">
    <property type="component" value="Chromosome"/>
</dbReference>
<reference evidence="2 3" key="1">
    <citation type="submission" date="2018-09" db="EMBL/GenBank/DDBJ databases">
        <title>Whole genome based analysis of evolution and adaptive divergence in Indian and Brazilian strains of Azospirillum brasilense.</title>
        <authorList>
            <person name="Singh C."/>
            <person name="Tripathi A.K."/>
        </authorList>
    </citation>
    <scope>NUCLEOTIDE SEQUENCE [LARGE SCALE GENOMIC DNA]</scope>
    <source>
        <strain evidence="2 3">MTCC4038</strain>
    </source>
</reference>
<dbReference type="KEGG" id="abf:AMK58_09210"/>
<sequence>MPPKKNPANLNPLQLKTLTLLQELARLEQKPVDGEEGAFQVTNLPHAHGNHFHLGSAVVASRDATGLTNEAVWTILERKGMLRRDAGYGVVTAEGMAYETGLRDSILHRSDH</sequence>
<evidence type="ECO:0000313" key="4">
    <source>
        <dbReference type="Proteomes" id="UP001277471"/>
    </source>
</evidence>
<dbReference type="EMBL" id="CP032339">
    <property type="protein sequence ID" value="QCO08173.1"/>
    <property type="molecule type" value="Genomic_DNA"/>
</dbReference>
<dbReference type="Proteomes" id="UP001277471">
    <property type="component" value="Unassembled WGS sequence"/>
</dbReference>
<protein>
    <submittedName>
        <fullName evidence="2">Uncharacterized protein</fullName>
    </submittedName>
</protein>
<accession>A0A0P0ED18</accession>
<reference evidence="1 4" key="2">
    <citation type="submission" date="2023-11" db="EMBL/GenBank/DDBJ databases">
        <title>MicrobeMod: A computational toolkit for identifying prokaryotic methylation and restriction-modification with nanopore sequencing.</title>
        <authorList>
            <person name="Crits-Christoph A."/>
            <person name="Kang S.C."/>
            <person name="Lee H."/>
            <person name="Ostrov N."/>
        </authorList>
    </citation>
    <scope>NUCLEOTIDE SEQUENCE [LARGE SCALE GENOMIC DNA]</scope>
    <source>
        <strain evidence="1 4">ATCC 29145</strain>
    </source>
</reference>
<evidence type="ECO:0000313" key="2">
    <source>
        <dbReference type="EMBL" id="QCO08173.1"/>
    </source>
</evidence>
<organism evidence="2 3">
    <name type="scientific">Azospirillum brasilense</name>
    <dbReference type="NCBI Taxonomy" id="192"/>
    <lineage>
        <taxon>Bacteria</taxon>
        <taxon>Pseudomonadati</taxon>
        <taxon>Pseudomonadota</taxon>
        <taxon>Alphaproteobacteria</taxon>
        <taxon>Rhodospirillales</taxon>
        <taxon>Azospirillaceae</taxon>
        <taxon>Azospirillum</taxon>
    </lineage>
</organism>
<dbReference type="EMBL" id="JAWXYC010000004">
    <property type="protein sequence ID" value="MDX5954330.1"/>
    <property type="molecule type" value="Genomic_DNA"/>
</dbReference>
<evidence type="ECO:0000313" key="3">
    <source>
        <dbReference type="Proteomes" id="UP000298774"/>
    </source>
</evidence>
<dbReference type="RefSeq" id="WP_035680544.1">
    <property type="nucleotide sequence ID" value="NZ_CP012914.1"/>
</dbReference>
<dbReference type="AlphaFoldDB" id="A0A0P0ED18"/>
<dbReference type="GeneID" id="56449381"/>
<gene>
    <name evidence="2" type="ORF">D3868_03390</name>
    <name evidence="1" type="ORF">SIM66_24450</name>
</gene>
<evidence type="ECO:0000313" key="1">
    <source>
        <dbReference type="EMBL" id="MDX5954330.1"/>
    </source>
</evidence>
<name>A0A0P0ED18_AZOBR</name>
<proteinExistence type="predicted"/>